<organism evidence="1 2">
    <name type="scientific">Caerostris extrusa</name>
    <name type="common">Bark spider</name>
    <name type="synonym">Caerostris bankana</name>
    <dbReference type="NCBI Taxonomy" id="172846"/>
    <lineage>
        <taxon>Eukaryota</taxon>
        <taxon>Metazoa</taxon>
        <taxon>Ecdysozoa</taxon>
        <taxon>Arthropoda</taxon>
        <taxon>Chelicerata</taxon>
        <taxon>Arachnida</taxon>
        <taxon>Araneae</taxon>
        <taxon>Araneomorphae</taxon>
        <taxon>Entelegynae</taxon>
        <taxon>Araneoidea</taxon>
        <taxon>Araneidae</taxon>
        <taxon>Caerostris</taxon>
    </lineage>
</organism>
<dbReference type="AlphaFoldDB" id="A0AAV4PPF8"/>
<sequence length="52" mass="6019">MLITGLIMNSFSLSNLTQTYENVSANFQLRYKKYGGETKFQLDNTYGQYIVN</sequence>
<dbReference type="EMBL" id="BPLR01004812">
    <property type="protein sequence ID" value="GIX97709.1"/>
    <property type="molecule type" value="Genomic_DNA"/>
</dbReference>
<keyword evidence="2" id="KW-1185">Reference proteome</keyword>
<comment type="caution">
    <text evidence="1">The sequence shown here is derived from an EMBL/GenBank/DDBJ whole genome shotgun (WGS) entry which is preliminary data.</text>
</comment>
<protein>
    <submittedName>
        <fullName evidence="1">Uncharacterized protein</fullName>
    </submittedName>
</protein>
<reference evidence="1 2" key="1">
    <citation type="submission" date="2021-06" db="EMBL/GenBank/DDBJ databases">
        <title>Caerostris extrusa draft genome.</title>
        <authorList>
            <person name="Kono N."/>
            <person name="Arakawa K."/>
        </authorList>
    </citation>
    <scope>NUCLEOTIDE SEQUENCE [LARGE SCALE GENOMIC DNA]</scope>
</reference>
<gene>
    <name evidence="1" type="ORF">CEXT_187791</name>
</gene>
<feature type="non-terminal residue" evidence="1">
    <location>
        <position position="52"/>
    </location>
</feature>
<accession>A0AAV4PPF8</accession>
<evidence type="ECO:0000313" key="2">
    <source>
        <dbReference type="Proteomes" id="UP001054945"/>
    </source>
</evidence>
<evidence type="ECO:0000313" key="1">
    <source>
        <dbReference type="EMBL" id="GIX97709.1"/>
    </source>
</evidence>
<name>A0AAV4PPF8_CAEEX</name>
<proteinExistence type="predicted"/>
<dbReference type="Proteomes" id="UP001054945">
    <property type="component" value="Unassembled WGS sequence"/>
</dbReference>